<evidence type="ECO:0000313" key="3">
    <source>
        <dbReference type="Proteomes" id="UP000746741"/>
    </source>
</evidence>
<reference evidence="1" key="3">
    <citation type="journal article" date="2021" name="Syst. Appl. Microbiol.">
        <title>Roseomonas hellenica sp. nov., isolated from roots of wild-growing Alkanna tinctoria.</title>
        <authorList>
            <person name="Rat A."/>
            <person name="Naranjo H.D."/>
            <person name="Lebbe L."/>
            <person name="Cnockaert M."/>
            <person name="Krigas N."/>
            <person name="Grigoriadou K."/>
            <person name="Maloupa E."/>
            <person name="Willems A."/>
        </authorList>
    </citation>
    <scope>NUCLEOTIDE SEQUENCE</scope>
    <source>
        <strain evidence="1">LMG 31161</strain>
    </source>
</reference>
<keyword evidence="3" id="KW-1185">Reference proteome</keyword>
<comment type="caution">
    <text evidence="1">The sequence shown here is derived from an EMBL/GenBank/DDBJ whole genome shotgun (WGS) entry which is preliminary data.</text>
</comment>
<sequence>MRYLATQFMRDEDEVVVDSAAWDALFVAHRNAIQRIDNPRGSGALTLRRPEAGIANDPAWLRARFVRHLLHDEGIRAVTEGSGGFDVLAETEDGMTTAFDWAAGDLGGLRRSVAAMAAAFRHGTIRAGILIIPSAELKELLDLPDRATTAEAMQAWGEVADGIARGTFGLTIVEHDGHTNAPAVPPLALPA</sequence>
<dbReference type="GO" id="GO:0000287">
    <property type="term" value="F:magnesium ion binding"/>
    <property type="evidence" value="ECO:0007669"/>
    <property type="project" value="InterPro"/>
</dbReference>
<reference evidence="2 3" key="2">
    <citation type="submission" date="2020-02" db="EMBL/GenBank/DDBJ databases">
        <authorList>
            <person name="Sun Q."/>
            <person name="Inoue M."/>
        </authorList>
    </citation>
    <scope>NUCLEOTIDE SEQUENCE [LARGE SCALE GENOMIC DNA]</scope>
    <source>
        <strain evidence="2 3">KCTC 22478</strain>
    </source>
</reference>
<organism evidence="1 4">
    <name type="scientific">Neoroseomonas oryzicola</name>
    <dbReference type="NCBI Taxonomy" id="535904"/>
    <lineage>
        <taxon>Bacteria</taxon>
        <taxon>Pseudomonadati</taxon>
        <taxon>Pseudomonadota</taxon>
        <taxon>Alphaproteobacteria</taxon>
        <taxon>Acetobacterales</taxon>
        <taxon>Acetobacteraceae</taxon>
        <taxon>Neoroseomonas</taxon>
    </lineage>
</organism>
<dbReference type="GO" id="GO:0009036">
    <property type="term" value="F:type II site-specific deoxyribonuclease activity"/>
    <property type="evidence" value="ECO:0007669"/>
    <property type="project" value="InterPro"/>
</dbReference>
<evidence type="ECO:0000313" key="1">
    <source>
        <dbReference type="EMBL" id="MBR0661015.1"/>
    </source>
</evidence>
<dbReference type="Proteomes" id="UP001138708">
    <property type="component" value="Unassembled WGS sequence"/>
</dbReference>
<reference evidence="1" key="1">
    <citation type="submission" date="2020-01" db="EMBL/GenBank/DDBJ databases">
        <authorList>
            <person name="Rat A."/>
        </authorList>
    </citation>
    <scope>NUCLEOTIDE SEQUENCE</scope>
    <source>
        <strain evidence="1">LMG 31161</strain>
    </source>
</reference>
<protein>
    <submittedName>
        <fullName evidence="1">Uncharacterized protein</fullName>
    </submittedName>
</protein>
<dbReference type="GO" id="GO:0003677">
    <property type="term" value="F:DNA binding"/>
    <property type="evidence" value="ECO:0007669"/>
    <property type="project" value="InterPro"/>
</dbReference>
<name>A0A9X9WL05_9PROT</name>
<dbReference type="EMBL" id="JAAEDK010000042">
    <property type="protein sequence ID" value="MBR0661015.1"/>
    <property type="molecule type" value="Genomic_DNA"/>
</dbReference>
<dbReference type="GO" id="GO:0009307">
    <property type="term" value="P:DNA restriction-modification system"/>
    <property type="evidence" value="ECO:0007669"/>
    <property type="project" value="InterPro"/>
</dbReference>
<gene>
    <name evidence="2" type="ORF">GWK15_19720</name>
    <name evidence="1" type="ORF">GXW75_17300</name>
</gene>
<dbReference type="RefSeq" id="WP_168043102.1">
    <property type="nucleotide sequence ID" value="NZ_JAAEDK010000042.1"/>
</dbReference>
<dbReference type="Proteomes" id="UP000746741">
    <property type="component" value="Unassembled WGS sequence"/>
</dbReference>
<accession>A0A9X9WL05</accession>
<evidence type="ECO:0000313" key="4">
    <source>
        <dbReference type="Proteomes" id="UP001138708"/>
    </source>
</evidence>
<dbReference type="InterPro" id="IPR011338">
    <property type="entry name" value="BamHI/BglII/BstY"/>
</dbReference>
<dbReference type="Gene3D" id="3.40.91.20">
    <property type="match status" value="1"/>
</dbReference>
<dbReference type="AlphaFoldDB" id="A0A9X9WL05"/>
<evidence type="ECO:0000313" key="2">
    <source>
        <dbReference type="EMBL" id="NKE19194.1"/>
    </source>
</evidence>
<proteinExistence type="predicted"/>
<dbReference type="EMBL" id="JAAVUP010000008">
    <property type="protein sequence ID" value="NKE19194.1"/>
    <property type="molecule type" value="Genomic_DNA"/>
</dbReference>